<protein>
    <submittedName>
        <fullName evidence="2">Glycosyl hydrolase</fullName>
    </submittedName>
</protein>
<dbReference type="Gene3D" id="2.60.120.260">
    <property type="entry name" value="Galactose-binding domain-like"/>
    <property type="match status" value="1"/>
</dbReference>
<accession>A0A9X2XXB4</accession>
<dbReference type="PANTHER" id="PTHR36848">
    <property type="entry name" value="DNA-BINDING PROTEIN (PUTATIVE SECRETED PROTEIN)-RELATED"/>
    <property type="match status" value="1"/>
</dbReference>
<sequence>MKKVTLSTILSAASIAAMAQVSWPAINQETRPWARWWWEGSAVDQKNLTANMQDYKNAGLGGLEITPIYGVKGYEKQFINFLSPQWMQMLDFTLKEAKRLNLGIDIANGTGWPFGGPWIKDKDASKTVYYKNYQLKGGEQLNEAIVYKTDGFVSTANTKKVSVDTLNQDIASNKDLQGLALDQVKFPMLLPVQILMAYSDNGQKIDLTNKVDASGKLNWTAPEGNWNLYALFQGLHGKMVERAAPGGEGYAIDHFSAEAIHTFLSRFDEAFKGHDISYIRALFNDSYEVDDARSGQHNWTPKMFEEFQQRRGYDLRNYLPALFQKADEETNKRVLYDYRATIDELILEHFTKEWKKWGDTKGTVIRNQSHGSPANLLDLYGAIDIPETEGTDIMRFKFATSAANVTGKRLSSSESATWLNEHFLSNWGDVKKALDLFMLGGVNHIFYHGVNYSPKGEAWPGWLFYAAVHFNQSNPQWKDFKALNDYVARSQSFLQMGKPDNNVLLYFPLVDRYMEPGRVMLQHFDGIEKNFEGTDFAHTAEWMQEKGYGFDFFSDRQLQKMTTANGNIMTGGNNYQTILLPANKFIPEATFQKLLELANNGAQILVYKSLPQDVPGFNKLQDRRTAFQNLVQQIRFTDNGKVKKAVVGKGAFILSDDMEALLDAAKVRRETLHEAGIQFIRKRNNDGYTYFLDNRTDKAFSGWVPLSAKAASVALFDPMFAKSGIAKSRQKQNGTVEVYVQLRPSESAIVQTFNTKKTGTAFPYVTIAGDEQEIKGTWTIEFVSGGPKLPAKVTTDKLGSWTNLDGDDVKNFSGTAKYSISFAKPLGKATAWQLDLGHVDETAEVFLNGKKVATLIGPEFKVEIPAASLQANNKLEVLVSNLMANRIIYMDKNCMQWKKFYNINMSARKKENVKNGVFDASGWEPQASGLAGPVTLTPITRIVQ</sequence>
<dbReference type="NCBIfam" id="NF045579">
    <property type="entry name" value="rhamnoside_JR"/>
    <property type="match status" value="1"/>
</dbReference>
<evidence type="ECO:0000313" key="2">
    <source>
        <dbReference type="EMBL" id="MCU7551209.1"/>
    </source>
</evidence>
<dbReference type="EMBL" id="JAOTIF010000018">
    <property type="protein sequence ID" value="MCU7551209.1"/>
    <property type="molecule type" value="Genomic_DNA"/>
</dbReference>
<name>A0A9X2XXB4_9BACT</name>
<keyword evidence="3" id="KW-1185">Reference proteome</keyword>
<dbReference type="InterPro" id="IPR053161">
    <property type="entry name" value="Ulvan_degrading_GH"/>
</dbReference>
<dbReference type="SUPFAM" id="SSF49785">
    <property type="entry name" value="Galactose-binding domain-like"/>
    <property type="match status" value="1"/>
</dbReference>
<dbReference type="Proteomes" id="UP001155483">
    <property type="component" value="Unassembled WGS sequence"/>
</dbReference>
<gene>
    <name evidence="2" type="ORF">OCK74_18960</name>
</gene>
<keyword evidence="2" id="KW-0378">Hydrolase</keyword>
<dbReference type="AlphaFoldDB" id="A0A9X2XXB4"/>
<dbReference type="GO" id="GO:0016787">
    <property type="term" value="F:hydrolase activity"/>
    <property type="evidence" value="ECO:0007669"/>
    <property type="project" value="UniProtKB-KW"/>
</dbReference>
<evidence type="ECO:0000313" key="3">
    <source>
        <dbReference type="Proteomes" id="UP001155483"/>
    </source>
</evidence>
<proteinExistence type="predicted"/>
<reference evidence="2" key="2">
    <citation type="submission" date="2023-04" db="EMBL/GenBank/DDBJ databases">
        <title>Paracnuella aquatica gen. nov., sp. nov., a member of the family Chitinophagaceae isolated from a hot spring.</title>
        <authorList>
            <person name="Wang C."/>
        </authorList>
    </citation>
    <scope>NUCLEOTIDE SEQUENCE</scope>
    <source>
        <strain evidence="2">LB-8</strain>
    </source>
</reference>
<dbReference type="InterPro" id="IPR008979">
    <property type="entry name" value="Galactose-bd-like_sf"/>
</dbReference>
<feature type="signal peptide" evidence="1">
    <location>
        <begin position="1"/>
        <end position="19"/>
    </location>
</feature>
<reference evidence="2" key="1">
    <citation type="submission" date="2022-09" db="EMBL/GenBank/DDBJ databases">
        <authorList>
            <person name="Yuan C."/>
            <person name="Ke Z."/>
        </authorList>
    </citation>
    <scope>NUCLEOTIDE SEQUENCE</scope>
    <source>
        <strain evidence="2">LB-8</strain>
    </source>
</reference>
<dbReference type="PANTHER" id="PTHR36848:SF2">
    <property type="entry name" value="SECRETED PROTEIN"/>
    <property type="match status" value="1"/>
</dbReference>
<evidence type="ECO:0000256" key="1">
    <source>
        <dbReference type="SAM" id="SignalP"/>
    </source>
</evidence>
<organism evidence="2 3">
    <name type="scientific">Paraflavisolibacter caeni</name>
    <dbReference type="NCBI Taxonomy" id="2982496"/>
    <lineage>
        <taxon>Bacteria</taxon>
        <taxon>Pseudomonadati</taxon>
        <taxon>Bacteroidota</taxon>
        <taxon>Chitinophagia</taxon>
        <taxon>Chitinophagales</taxon>
        <taxon>Chitinophagaceae</taxon>
        <taxon>Paraflavisolibacter</taxon>
    </lineage>
</organism>
<dbReference type="Pfam" id="PF17132">
    <property type="entry name" value="Glyco_hydro_106"/>
    <property type="match status" value="2"/>
</dbReference>
<keyword evidence="1" id="KW-0732">Signal</keyword>
<feature type="chain" id="PRO_5040985986" evidence="1">
    <location>
        <begin position="20"/>
        <end position="944"/>
    </location>
</feature>
<dbReference type="RefSeq" id="WP_279298648.1">
    <property type="nucleotide sequence ID" value="NZ_JAOTIF010000018.1"/>
</dbReference>
<comment type="caution">
    <text evidence="2">The sequence shown here is derived from an EMBL/GenBank/DDBJ whole genome shotgun (WGS) entry which is preliminary data.</text>
</comment>